<proteinExistence type="predicted"/>
<dbReference type="EMBL" id="MU404350">
    <property type="protein sequence ID" value="KAI1618375.1"/>
    <property type="molecule type" value="Genomic_DNA"/>
</dbReference>
<dbReference type="AlphaFoldDB" id="A0AAN6E5C1"/>
<evidence type="ECO:0000256" key="1">
    <source>
        <dbReference type="SAM" id="Phobius"/>
    </source>
</evidence>
<sequence>MDTVKEALRRTKHFRLSPEAKEQALKDTTWVHGLKGIAAVLVVSSHLVLCYARNLIPPCCAPGSTSPSLLQWPVFRLVASGHSWVAIFFIVMGFVNALKPLKLTRSGQAEEAHSKLASSSFSRIFRLVLPATAATIISWFICNIGLYERASLSDAYWLNENTPSPSSSWLQAFADLLDGLTSTWMFGVENQYDQPQWALVYLLQGSVMIISVLLLVTSMTTLWRTVTLAVLSIWSLNWSSVIGDPWTGLCCFAGIMLAELSLSTLPRTAADLSPYLSPLLIPLSLFLMSYPGSYAESAGWSNWLYENAVHFLPEIVNENLDRMYGSLGGILLMVGIIISPHARWVLSRRPLVWLGEVSFAIYLLHGMLLRTVFAWILQLGQPMTPFGRRAENGAEYRIERYPVPGFMHCTLATLVLALCIAGASHVWNMKLEPLFGKITNKLEGLMTAKTSVELNSPEKSILPTRKD</sequence>
<feature type="transmembrane region" description="Helical" evidence="1">
    <location>
        <begin position="74"/>
        <end position="98"/>
    </location>
</feature>
<name>A0AAN6E5C1_9EURO</name>
<feature type="transmembrane region" description="Helical" evidence="1">
    <location>
        <begin position="323"/>
        <end position="339"/>
    </location>
</feature>
<feature type="transmembrane region" description="Helical" evidence="1">
    <location>
        <begin position="405"/>
        <end position="427"/>
    </location>
</feature>
<feature type="domain" description="Acyltransferase 3" evidence="2">
    <location>
        <begin position="30"/>
        <end position="386"/>
    </location>
</feature>
<dbReference type="InterPro" id="IPR002656">
    <property type="entry name" value="Acyl_transf_3_dom"/>
</dbReference>
<accession>A0AAN6E5C1</accession>
<dbReference type="Pfam" id="PF01757">
    <property type="entry name" value="Acyl_transf_3"/>
    <property type="match status" value="1"/>
</dbReference>
<dbReference type="Proteomes" id="UP001203852">
    <property type="component" value="Unassembled WGS sequence"/>
</dbReference>
<keyword evidence="4" id="KW-1185">Reference proteome</keyword>
<dbReference type="PANTHER" id="PTHR23028">
    <property type="entry name" value="ACETYLTRANSFERASE"/>
    <property type="match status" value="1"/>
</dbReference>
<keyword evidence="1" id="KW-1133">Transmembrane helix</keyword>
<keyword evidence="3" id="KW-0012">Acyltransferase</keyword>
<evidence type="ECO:0000259" key="2">
    <source>
        <dbReference type="Pfam" id="PF01757"/>
    </source>
</evidence>
<dbReference type="PANTHER" id="PTHR23028:SF128">
    <property type="entry name" value="ACYLTRANSFERASE 3 DOMAIN-CONTAINING PROTEIN"/>
    <property type="match status" value="1"/>
</dbReference>
<feature type="transmembrane region" description="Helical" evidence="1">
    <location>
        <begin position="199"/>
        <end position="226"/>
    </location>
</feature>
<dbReference type="GO" id="GO:0016747">
    <property type="term" value="F:acyltransferase activity, transferring groups other than amino-acyl groups"/>
    <property type="evidence" value="ECO:0007669"/>
    <property type="project" value="InterPro"/>
</dbReference>
<gene>
    <name evidence="3" type="ORF">EDD36DRAFT_30166</name>
</gene>
<comment type="caution">
    <text evidence="3">The sequence shown here is derived from an EMBL/GenBank/DDBJ whole genome shotgun (WGS) entry which is preliminary data.</text>
</comment>
<keyword evidence="3" id="KW-0808">Transferase</keyword>
<feature type="transmembrane region" description="Helical" evidence="1">
    <location>
        <begin position="36"/>
        <end position="54"/>
    </location>
</feature>
<feature type="transmembrane region" description="Helical" evidence="1">
    <location>
        <begin position="351"/>
        <end position="377"/>
    </location>
</feature>
<evidence type="ECO:0000313" key="4">
    <source>
        <dbReference type="Proteomes" id="UP001203852"/>
    </source>
</evidence>
<evidence type="ECO:0000313" key="3">
    <source>
        <dbReference type="EMBL" id="KAI1618375.1"/>
    </source>
</evidence>
<protein>
    <submittedName>
        <fullName evidence="3">Acyltransferase 3</fullName>
    </submittedName>
</protein>
<dbReference type="InterPro" id="IPR050879">
    <property type="entry name" value="Acyltransferase_3"/>
</dbReference>
<feature type="transmembrane region" description="Helical" evidence="1">
    <location>
        <begin position="124"/>
        <end position="147"/>
    </location>
</feature>
<keyword evidence="1" id="KW-0812">Transmembrane</keyword>
<reference evidence="3" key="1">
    <citation type="journal article" date="2022" name="bioRxiv">
        <title>Deciphering the potential niche of two novel black yeast fungi from a biological soil crust based on their genomes, phenotypes, and melanin regulation.</title>
        <authorList>
            <consortium name="DOE Joint Genome Institute"/>
            <person name="Carr E.C."/>
            <person name="Barton Q."/>
            <person name="Grambo S."/>
            <person name="Sullivan M."/>
            <person name="Renfro C.M."/>
            <person name="Kuo A."/>
            <person name="Pangilinan J."/>
            <person name="Lipzen A."/>
            <person name="Keymanesh K."/>
            <person name="Savage E."/>
            <person name="Barry K."/>
            <person name="Grigoriev I.V."/>
            <person name="Riekhof W.R."/>
            <person name="Harris S.S."/>
        </authorList>
    </citation>
    <scope>NUCLEOTIDE SEQUENCE</scope>
    <source>
        <strain evidence="3">JF 03-4F</strain>
    </source>
</reference>
<keyword evidence="1" id="KW-0472">Membrane</keyword>
<organism evidence="3 4">
    <name type="scientific">Exophiala viscosa</name>
    <dbReference type="NCBI Taxonomy" id="2486360"/>
    <lineage>
        <taxon>Eukaryota</taxon>
        <taxon>Fungi</taxon>
        <taxon>Dikarya</taxon>
        <taxon>Ascomycota</taxon>
        <taxon>Pezizomycotina</taxon>
        <taxon>Eurotiomycetes</taxon>
        <taxon>Chaetothyriomycetidae</taxon>
        <taxon>Chaetothyriales</taxon>
        <taxon>Herpotrichiellaceae</taxon>
        <taxon>Exophiala</taxon>
    </lineage>
</organism>